<dbReference type="SUPFAM" id="SSF52172">
    <property type="entry name" value="CheY-like"/>
    <property type="match status" value="1"/>
</dbReference>
<dbReference type="Proteomes" id="UP001209922">
    <property type="component" value="Unassembled WGS sequence"/>
</dbReference>
<keyword evidence="10" id="KW-0067">ATP-binding</keyword>
<dbReference type="Gene3D" id="3.30.565.10">
    <property type="entry name" value="Histidine kinase-like ATPase, C-terminal domain"/>
    <property type="match status" value="1"/>
</dbReference>
<dbReference type="PRINTS" id="PR00344">
    <property type="entry name" value="BCTRLSENSOR"/>
</dbReference>
<dbReference type="SMART" id="SM00388">
    <property type="entry name" value="HisKA"/>
    <property type="match status" value="1"/>
</dbReference>
<dbReference type="Gene3D" id="2.130.10.10">
    <property type="entry name" value="YVTN repeat-like/Quinoprotein amine dehydrogenase"/>
    <property type="match status" value="3"/>
</dbReference>
<dbReference type="InterPro" id="IPR013783">
    <property type="entry name" value="Ig-like_fold"/>
</dbReference>
<comment type="catalytic activity">
    <reaction evidence="1">
        <text>ATP + protein L-histidine = ADP + protein N-phospho-L-histidine.</text>
        <dbReference type="EC" id="2.7.13.3"/>
    </reaction>
</comment>
<dbReference type="SUPFAM" id="SSF47384">
    <property type="entry name" value="Homodimeric domain of signal transducing histidine kinase"/>
    <property type="match status" value="1"/>
</dbReference>
<dbReference type="SMART" id="SM00387">
    <property type="entry name" value="HATPase_c"/>
    <property type="match status" value="1"/>
</dbReference>
<dbReference type="InterPro" id="IPR011006">
    <property type="entry name" value="CheY-like_superfamily"/>
</dbReference>
<evidence type="ECO:0000259" key="8">
    <source>
        <dbReference type="PROSITE" id="PS50109"/>
    </source>
</evidence>
<feature type="domain" description="Response regulatory" evidence="9">
    <location>
        <begin position="1054"/>
        <end position="1168"/>
    </location>
</feature>
<sequence>MCLWLLAAIAPLHAQVPATPQPRQLTVADGLPSSSINGFAEDHFGYLWLASRDGLARYDGRGYRFWRAEDGLRDNLVWSVHVDARNQLWIGTQSVGLVMLSADRRHFRFYNRRTHPQIGSNTVWSIASTPDGSVWFGTATGGLHRLGPDGQVRRFMPQEGNPRSLPSPAVGYLAVTPDGSLWVGTKNGLARWTGGGFERVDDDLLPSPKVNGLTVDEDGNLWVASVAGVVVRGSDGRFRDPPWRGQAPGHVLGMMLRDRDGGYWLDTLSGLGRGSGEVVHNVPLYSAVARGMVKPNWSTAYEDREGGLWFASTNAGLWHLAANWRQFSVLSRRVDDPGSLRNGYALGLAAAADGGIWVVGTRGALDKLDPATGEVEHHLAVIDGANWAQSVAEDQNGRVWIGSVDALVRYDPRDGGVVRWYHGQPRDAAMPGESEIIRVCEGGLVWIFSEDSGLQQRDLDGRVLRQVAPGTAGLAANQTIEDMHCGPEEALWLATSQGLMGWSEADAAFLPVPGGPASHLYTFNVTDAGVAWLVGMGTMEQYLWDGHRLSLLDRIGIERDLPALAPGALLVDGAGVAWASSARGLIRIDPASKAVRRYGVHDGLPSQEFRRRALVRSGNGQIAGGTPEGLVLFDPDRVRPATRQPPLVIERVDVRRGDEVLDLTHVMPMEIADGDRDLHIVARLLSFADSAANSYRFRLGGYDPDWVDVGASGERVFSRLPPGRYLLEVQARTADNVWSQVQPLRFRVLPPWWRSTGGIALFVAAGLLLAWWLAHLYRRRLRRRHAWQLALHKQELAEQASLAKTRFLATLGHEVRTPMTGVLGMSELLLASELDPKQRGYTESIRRAGEHLLRLVNDALDLARIEAGRLELVQQPFDLQQLIGEVHGLMAPLAQQRGLRFVLDNRLPPRISASGDPMRVRQILLNLLGNAIKFTARGSVSLCAEALPGNVGLRFEIADTGPGINAEQQQRLFQRFEQADGARTAARYGGSGLGLAICQELAVAMGGRIGIDSTLGSGSRFSVELPLPWVESVVEADAAVADAARRLSPLPPLRILLVEDDATIADVISGLLSVRGHQVVHAAHGLAALAEAAGSTFDVGLLDLDLPGLDGLALARQLHVLGYDMPLIAVTARSDANAEPQAYEAGFDGFLRKPVTGELLVEAIARILQPHLHPDAGATEKDVDP</sequence>
<evidence type="ECO:0000256" key="5">
    <source>
        <dbReference type="ARBA" id="ARBA00022777"/>
    </source>
</evidence>
<dbReference type="InterPro" id="IPR036890">
    <property type="entry name" value="HATPase_C_sf"/>
</dbReference>
<dbReference type="GO" id="GO:0005524">
    <property type="term" value="F:ATP binding"/>
    <property type="evidence" value="ECO:0007669"/>
    <property type="project" value="UniProtKB-KW"/>
</dbReference>
<dbReference type="InterPro" id="IPR015943">
    <property type="entry name" value="WD40/YVTN_repeat-like_dom_sf"/>
</dbReference>
<dbReference type="Gene3D" id="1.10.287.130">
    <property type="match status" value="1"/>
</dbReference>
<name>A0ABT3JV73_9XANT</name>
<evidence type="ECO:0000256" key="6">
    <source>
        <dbReference type="PROSITE-ProRule" id="PRU00169"/>
    </source>
</evidence>
<evidence type="ECO:0000256" key="4">
    <source>
        <dbReference type="ARBA" id="ARBA00022679"/>
    </source>
</evidence>
<proteinExistence type="predicted"/>
<dbReference type="Pfam" id="PF00072">
    <property type="entry name" value="Response_reg"/>
    <property type="match status" value="1"/>
</dbReference>
<dbReference type="SMART" id="SM00448">
    <property type="entry name" value="REC"/>
    <property type="match status" value="1"/>
</dbReference>
<gene>
    <name evidence="10" type="ORF">OK345_07765</name>
</gene>
<dbReference type="CDD" id="cd00082">
    <property type="entry name" value="HisKA"/>
    <property type="match status" value="1"/>
</dbReference>
<keyword evidence="7" id="KW-0472">Membrane</keyword>
<dbReference type="InterPro" id="IPR036097">
    <property type="entry name" value="HisK_dim/P_sf"/>
</dbReference>
<dbReference type="InterPro" id="IPR011110">
    <property type="entry name" value="Reg_prop"/>
</dbReference>
<dbReference type="SUPFAM" id="SSF63829">
    <property type="entry name" value="Calcium-dependent phosphotriesterase"/>
    <property type="match status" value="3"/>
</dbReference>
<dbReference type="PROSITE" id="PS50110">
    <property type="entry name" value="RESPONSE_REGULATORY"/>
    <property type="match status" value="1"/>
</dbReference>
<keyword evidence="11" id="KW-1185">Reference proteome</keyword>
<dbReference type="SUPFAM" id="SSF55874">
    <property type="entry name" value="ATPase domain of HSP90 chaperone/DNA topoisomerase II/histidine kinase"/>
    <property type="match status" value="1"/>
</dbReference>
<keyword evidence="4" id="KW-0808">Transferase</keyword>
<dbReference type="InterPro" id="IPR005467">
    <property type="entry name" value="His_kinase_dom"/>
</dbReference>
<dbReference type="Gene3D" id="3.40.50.2300">
    <property type="match status" value="1"/>
</dbReference>
<protein>
    <recommendedName>
        <fullName evidence="2">histidine kinase</fullName>
        <ecNumber evidence="2">2.7.13.3</ecNumber>
    </recommendedName>
</protein>
<dbReference type="Pfam" id="PF00512">
    <property type="entry name" value="HisKA"/>
    <property type="match status" value="1"/>
</dbReference>
<dbReference type="InterPro" id="IPR003661">
    <property type="entry name" value="HisK_dim/P_dom"/>
</dbReference>
<dbReference type="InterPro" id="IPR003594">
    <property type="entry name" value="HATPase_dom"/>
</dbReference>
<dbReference type="CDD" id="cd00156">
    <property type="entry name" value="REC"/>
    <property type="match status" value="1"/>
</dbReference>
<keyword evidence="3 6" id="KW-0597">Phosphoprotein</keyword>
<dbReference type="EC" id="2.7.13.3" evidence="2"/>
<evidence type="ECO:0000259" key="9">
    <source>
        <dbReference type="PROSITE" id="PS50110"/>
    </source>
</evidence>
<keyword evidence="7" id="KW-0812">Transmembrane</keyword>
<accession>A0ABT3JV73</accession>
<evidence type="ECO:0000256" key="1">
    <source>
        <dbReference type="ARBA" id="ARBA00000085"/>
    </source>
</evidence>
<evidence type="ECO:0000313" key="10">
    <source>
        <dbReference type="EMBL" id="MCW4472397.1"/>
    </source>
</evidence>
<dbReference type="PANTHER" id="PTHR43047">
    <property type="entry name" value="TWO-COMPONENT HISTIDINE PROTEIN KINASE"/>
    <property type="match status" value="1"/>
</dbReference>
<dbReference type="Pfam" id="PF07495">
    <property type="entry name" value="Y_Y_Y"/>
    <property type="match status" value="1"/>
</dbReference>
<evidence type="ECO:0000256" key="7">
    <source>
        <dbReference type="SAM" id="Phobius"/>
    </source>
</evidence>
<keyword evidence="7" id="KW-1133">Transmembrane helix</keyword>
<evidence type="ECO:0000256" key="2">
    <source>
        <dbReference type="ARBA" id="ARBA00012438"/>
    </source>
</evidence>
<dbReference type="Pfam" id="PF07494">
    <property type="entry name" value="Reg_prop"/>
    <property type="match status" value="1"/>
</dbReference>
<comment type="caution">
    <text evidence="10">The sequence shown here is derived from an EMBL/GenBank/DDBJ whole genome shotgun (WGS) entry which is preliminary data.</text>
</comment>
<dbReference type="Pfam" id="PF02518">
    <property type="entry name" value="HATPase_c"/>
    <property type="match status" value="1"/>
</dbReference>
<keyword evidence="10" id="KW-0547">Nucleotide-binding</keyword>
<dbReference type="EMBL" id="JAPCHY010000005">
    <property type="protein sequence ID" value="MCW4472397.1"/>
    <property type="molecule type" value="Genomic_DNA"/>
</dbReference>
<evidence type="ECO:0000256" key="3">
    <source>
        <dbReference type="ARBA" id="ARBA00022553"/>
    </source>
</evidence>
<dbReference type="PANTHER" id="PTHR43047:SF72">
    <property type="entry name" value="OSMOSENSING HISTIDINE PROTEIN KINASE SLN1"/>
    <property type="match status" value="1"/>
</dbReference>
<dbReference type="InterPro" id="IPR004358">
    <property type="entry name" value="Sig_transdc_His_kin-like_C"/>
</dbReference>
<dbReference type="PROSITE" id="PS50109">
    <property type="entry name" value="HIS_KIN"/>
    <property type="match status" value="1"/>
</dbReference>
<organism evidence="10 11">
    <name type="scientific">Xanthomonas chitinilytica</name>
    <dbReference type="NCBI Taxonomy" id="2989819"/>
    <lineage>
        <taxon>Bacteria</taxon>
        <taxon>Pseudomonadati</taxon>
        <taxon>Pseudomonadota</taxon>
        <taxon>Gammaproteobacteria</taxon>
        <taxon>Lysobacterales</taxon>
        <taxon>Lysobacteraceae</taxon>
        <taxon>Xanthomonas</taxon>
    </lineage>
</organism>
<dbReference type="CDD" id="cd16922">
    <property type="entry name" value="HATPase_EvgS-ArcB-TorS-like"/>
    <property type="match status" value="1"/>
</dbReference>
<evidence type="ECO:0000313" key="11">
    <source>
        <dbReference type="Proteomes" id="UP001209922"/>
    </source>
</evidence>
<dbReference type="Gene3D" id="2.60.40.10">
    <property type="entry name" value="Immunoglobulins"/>
    <property type="match status" value="1"/>
</dbReference>
<feature type="transmembrane region" description="Helical" evidence="7">
    <location>
        <begin position="752"/>
        <end position="774"/>
    </location>
</feature>
<keyword evidence="5" id="KW-0418">Kinase</keyword>
<feature type="modified residue" description="4-aspartylphosphate" evidence="6">
    <location>
        <position position="1103"/>
    </location>
</feature>
<dbReference type="InterPro" id="IPR001789">
    <property type="entry name" value="Sig_transdc_resp-reg_receiver"/>
</dbReference>
<feature type="domain" description="Histidine kinase" evidence="8">
    <location>
        <begin position="810"/>
        <end position="1029"/>
    </location>
</feature>
<reference evidence="10 11" key="1">
    <citation type="submission" date="2022-10" db="EMBL/GenBank/DDBJ databases">
        <title>Xanthomonas sp. H13-6.</title>
        <authorList>
            <person name="Liu X."/>
            <person name="Deng Z."/>
            <person name="Jiang Y."/>
            <person name="Yu T."/>
            <person name="Ai J."/>
        </authorList>
    </citation>
    <scope>NUCLEOTIDE SEQUENCE [LARGE SCALE GENOMIC DNA]</scope>
    <source>
        <strain evidence="10 11">H13-6</strain>
    </source>
</reference>
<dbReference type="InterPro" id="IPR011123">
    <property type="entry name" value="Y_Y_Y"/>
</dbReference>